<evidence type="ECO:0000256" key="4">
    <source>
        <dbReference type="ARBA" id="ARBA00022827"/>
    </source>
</evidence>
<evidence type="ECO:0000313" key="7">
    <source>
        <dbReference type="EMBL" id="MBH0231592.1"/>
    </source>
</evidence>
<protein>
    <submittedName>
        <fullName evidence="7">FAD-dependent oxidoreductase</fullName>
    </submittedName>
</protein>
<dbReference type="InterPro" id="IPR051169">
    <property type="entry name" value="NADH-Q_oxidoreductase"/>
</dbReference>
<evidence type="ECO:0000256" key="5">
    <source>
        <dbReference type="ARBA" id="ARBA00023002"/>
    </source>
</evidence>
<sequence length="361" mass="41344">MSKRLLLIGAGHSHMEVMRQLKNEAVQELEVCLITPSPYQYYSGMFSGYTEGLYEKEDIRIDVKEYAQCAGIHFIQKKAWKVNPDHRKLICEDGSVYPFDVISFDIGSRSLPHEYDQSIARSIKPNYEFIHQMDELRSSTHPLIVGGGAAGTELAMSIHAYKQKHGIPGQVRVVTAERVLSDASKRTSGKLKSLIEKKGIQLWEGERVAEVEDHHIKTDKGNKIRHTGVLWLGGAISDDIFKRSRFSIEDRGFAIVRSTLQFKDYDFMFGAGDCVTMEEYPQLAKSGVYAVRQGPVLWENLNHYLKREPLKEYDPQKKALYILSTGGKKGFFIYGPLVHHSHRAWKIKNKIDREFMDKYKK</sequence>
<dbReference type="Proteomes" id="UP000614490">
    <property type="component" value="Unassembled WGS sequence"/>
</dbReference>
<accession>A0A931HXD3</accession>
<evidence type="ECO:0000259" key="6">
    <source>
        <dbReference type="Pfam" id="PF07992"/>
    </source>
</evidence>
<dbReference type="RefSeq" id="WP_197318230.1">
    <property type="nucleotide sequence ID" value="NZ_JADZSC010000004.1"/>
</dbReference>
<dbReference type="InterPro" id="IPR036188">
    <property type="entry name" value="FAD/NAD-bd_sf"/>
</dbReference>
<evidence type="ECO:0000313" key="8">
    <source>
        <dbReference type="Proteomes" id="UP000614490"/>
    </source>
</evidence>
<keyword evidence="3" id="KW-0285">Flavoprotein</keyword>
<keyword evidence="8" id="KW-1185">Reference proteome</keyword>
<evidence type="ECO:0000256" key="1">
    <source>
        <dbReference type="ARBA" id="ARBA00001974"/>
    </source>
</evidence>
<dbReference type="SUPFAM" id="SSF51905">
    <property type="entry name" value="FAD/NAD(P)-binding domain"/>
    <property type="match status" value="2"/>
</dbReference>
<name>A0A931HXD3_9BACI</name>
<dbReference type="PANTHER" id="PTHR42913">
    <property type="entry name" value="APOPTOSIS-INDUCING FACTOR 1"/>
    <property type="match status" value="1"/>
</dbReference>
<dbReference type="Gene3D" id="3.50.50.100">
    <property type="match status" value="1"/>
</dbReference>
<feature type="domain" description="FAD/NAD(P)-binding" evidence="6">
    <location>
        <begin position="4"/>
        <end position="286"/>
    </location>
</feature>
<evidence type="ECO:0000256" key="3">
    <source>
        <dbReference type="ARBA" id="ARBA00022630"/>
    </source>
</evidence>
<dbReference type="GO" id="GO:0003955">
    <property type="term" value="F:NAD(P)H dehydrogenase (quinone) activity"/>
    <property type="evidence" value="ECO:0007669"/>
    <property type="project" value="TreeGrafter"/>
</dbReference>
<gene>
    <name evidence="7" type="ORF">H0267_15385</name>
</gene>
<proteinExistence type="inferred from homology"/>
<dbReference type="GO" id="GO:0019646">
    <property type="term" value="P:aerobic electron transport chain"/>
    <property type="evidence" value="ECO:0007669"/>
    <property type="project" value="TreeGrafter"/>
</dbReference>
<dbReference type="InterPro" id="IPR023753">
    <property type="entry name" value="FAD/NAD-binding_dom"/>
</dbReference>
<evidence type="ECO:0000256" key="2">
    <source>
        <dbReference type="ARBA" id="ARBA00005272"/>
    </source>
</evidence>
<organism evidence="7 8">
    <name type="scientific">Halobacillus yeomjeoni</name>
    <dbReference type="NCBI Taxonomy" id="311194"/>
    <lineage>
        <taxon>Bacteria</taxon>
        <taxon>Bacillati</taxon>
        <taxon>Bacillota</taxon>
        <taxon>Bacilli</taxon>
        <taxon>Bacillales</taxon>
        <taxon>Bacillaceae</taxon>
        <taxon>Halobacillus</taxon>
    </lineage>
</organism>
<comment type="similarity">
    <text evidence="2">Belongs to the NADH dehydrogenase family.</text>
</comment>
<dbReference type="Pfam" id="PF07992">
    <property type="entry name" value="Pyr_redox_2"/>
    <property type="match status" value="1"/>
</dbReference>
<reference evidence="7 8" key="1">
    <citation type="journal article" date="2005" name="Int. J. Syst. Evol. Microbiol.">
        <title>Halobacillus yeomjeoni sp. nov., isolated from a marine solar saltern in Korea.</title>
        <authorList>
            <person name="Yoon J.H."/>
            <person name="Kang S.J."/>
            <person name="Lee C.H."/>
            <person name="Oh H.W."/>
            <person name="Oh T.K."/>
        </authorList>
    </citation>
    <scope>NUCLEOTIDE SEQUENCE [LARGE SCALE GENOMIC DNA]</scope>
    <source>
        <strain evidence="7 8">KCTC 3957</strain>
    </source>
</reference>
<keyword evidence="5" id="KW-0560">Oxidoreductase</keyword>
<dbReference type="AlphaFoldDB" id="A0A931HXD3"/>
<keyword evidence="4" id="KW-0274">FAD</keyword>
<comment type="cofactor">
    <cofactor evidence="1">
        <name>FAD</name>
        <dbReference type="ChEBI" id="CHEBI:57692"/>
    </cofactor>
</comment>
<comment type="caution">
    <text evidence="7">The sequence shown here is derived from an EMBL/GenBank/DDBJ whole genome shotgun (WGS) entry which is preliminary data.</text>
</comment>
<dbReference type="PANTHER" id="PTHR42913:SF9">
    <property type="entry name" value="SLR1591 PROTEIN"/>
    <property type="match status" value="1"/>
</dbReference>
<dbReference type="EMBL" id="JADZSC010000004">
    <property type="protein sequence ID" value="MBH0231592.1"/>
    <property type="molecule type" value="Genomic_DNA"/>
</dbReference>